<comment type="caution">
    <text evidence="1">The sequence shown here is derived from an EMBL/GenBank/DDBJ whole genome shotgun (WGS) entry which is preliminary data.</text>
</comment>
<evidence type="ECO:0000313" key="1">
    <source>
        <dbReference type="EMBL" id="GEP46222.1"/>
    </source>
</evidence>
<name>A0A512MHL6_9BACT</name>
<accession>A0A512MHL6</accession>
<sequence length="89" mass="9976">MIPTWRELKDISRRQRMDGKVGEAISTLNASLELAMADAPEEVAKICNILADLYVKGGNIESAERMARKSLQYEEVWGRELSGNEHLAT</sequence>
<protein>
    <recommendedName>
        <fullName evidence="3">Tetratricopeptide repeat protein</fullName>
    </recommendedName>
</protein>
<evidence type="ECO:0000313" key="2">
    <source>
        <dbReference type="Proteomes" id="UP000321577"/>
    </source>
</evidence>
<dbReference type="AlphaFoldDB" id="A0A512MHL6"/>
<dbReference type="RefSeq" id="WP_146855894.1">
    <property type="nucleotide sequence ID" value="NZ_BKAG01000077.1"/>
</dbReference>
<dbReference type="SUPFAM" id="SSF48452">
    <property type="entry name" value="TPR-like"/>
    <property type="match status" value="1"/>
</dbReference>
<dbReference type="EMBL" id="BKAG01000077">
    <property type="protein sequence ID" value="GEP46222.1"/>
    <property type="molecule type" value="Genomic_DNA"/>
</dbReference>
<dbReference type="Gene3D" id="1.25.40.10">
    <property type="entry name" value="Tetratricopeptide repeat domain"/>
    <property type="match status" value="1"/>
</dbReference>
<dbReference type="InterPro" id="IPR011990">
    <property type="entry name" value="TPR-like_helical_dom_sf"/>
</dbReference>
<evidence type="ECO:0008006" key="3">
    <source>
        <dbReference type="Google" id="ProtNLM"/>
    </source>
</evidence>
<reference evidence="1 2" key="1">
    <citation type="submission" date="2019-07" db="EMBL/GenBank/DDBJ databases">
        <title>Whole genome shotgun sequence of Brevifollis gellanilyticus NBRC 108608.</title>
        <authorList>
            <person name="Hosoyama A."/>
            <person name="Uohara A."/>
            <person name="Ohji S."/>
            <person name="Ichikawa N."/>
        </authorList>
    </citation>
    <scope>NUCLEOTIDE SEQUENCE [LARGE SCALE GENOMIC DNA]</scope>
    <source>
        <strain evidence="1 2">NBRC 108608</strain>
    </source>
</reference>
<keyword evidence="2" id="KW-1185">Reference proteome</keyword>
<organism evidence="1 2">
    <name type="scientific">Brevifollis gellanilyticus</name>
    <dbReference type="NCBI Taxonomy" id="748831"/>
    <lineage>
        <taxon>Bacteria</taxon>
        <taxon>Pseudomonadati</taxon>
        <taxon>Verrucomicrobiota</taxon>
        <taxon>Verrucomicrobiia</taxon>
        <taxon>Verrucomicrobiales</taxon>
        <taxon>Verrucomicrobiaceae</taxon>
    </lineage>
</organism>
<dbReference type="Proteomes" id="UP000321577">
    <property type="component" value="Unassembled WGS sequence"/>
</dbReference>
<proteinExistence type="predicted"/>
<gene>
    <name evidence="1" type="ORF">BGE01nite_55130</name>
</gene>